<dbReference type="RefSeq" id="WP_008915959.1">
    <property type="nucleotide sequence ID" value="NZ_CM001773.1"/>
</dbReference>
<proteinExistence type="predicted"/>
<reference evidence="2 3" key="1">
    <citation type="journal article" date="2012" name="BMC Genomics">
        <title>Comparative genomics of bacteria in the genus Providencia isolated from wild Drosophila melanogaster.</title>
        <authorList>
            <person name="Galac M.R."/>
            <person name="Lazzaro B.P."/>
        </authorList>
    </citation>
    <scope>NUCLEOTIDE SEQUENCE [LARGE SCALE GENOMIC DNA]</scope>
    <source>
        <strain evidence="2 3">DSM 19967</strain>
    </source>
</reference>
<keyword evidence="3" id="KW-1185">Reference proteome</keyword>
<dbReference type="OrthoDB" id="6455886at2"/>
<dbReference type="PATRIC" id="fig|1141660.3.peg.2152"/>
<organism evidence="2 3">
    <name type="scientific">Providencia sneebia DSM 19967</name>
    <dbReference type="NCBI Taxonomy" id="1141660"/>
    <lineage>
        <taxon>Bacteria</taxon>
        <taxon>Pseudomonadati</taxon>
        <taxon>Pseudomonadota</taxon>
        <taxon>Gammaproteobacteria</taxon>
        <taxon>Enterobacterales</taxon>
        <taxon>Morganellaceae</taxon>
        <taxon>Providencia</taxon>
    </lineage>
</organism>
<protein>
    <recommendedName>
        <fullName evidence="1">Putative tail fiber protein gp53-like C-terminal domain-containing protein</fullName>
    </recommendedName>
</protein>
<name>K8W981_9GAMM</name>
<evidence type="ECO:0000313" key="3">
    <source>
        <dbReference type="Proteomes" id="UP000010290"/>
    </source>
</evidence>
<dbReference type="Pfam" id="PF21882">
    <property type="entry name" value="Gp53-like_C"/>
    <property type="match status" value="1"/>
</dbReference>
<gene>
    <name evidence="2" type="ORF">OO7_10772</name>
</gene>
<sequence length="292" mass="31955">MNNPKLIVVPFAADGQKDEIPVTREPSMPTQKATWDLGFPPATMLPESAGGLPPRGRDFNGIFNQISEMLVHFAKGGRIKFSESYAEEIGGYQKGAILQSNDETKDYQSLIDANKVNFNTATSEQINAAWKLISTASLATDISKKLDKEAVKQTTGNSQSNVMSQDAVTKALNTKQVAGDYATVNHLNTGLATRQPKGDYLLKSELPKNTASKQTKGWWQCADTGMIYQWGNGSVTNVTFDKPFPNRLVNIQITHGIGTAPRFYVIKESSNTGFKAQGDFGDPIGYWFAIGY</sequence>
<dbReference type="Proteomes" id="UP000010290">
    <property type="component" value="Chromosome"/>
</dbReference>
<comment type="caution">
    <text evidence="2">The sequence shown here is derived from an EMBL/GenBank/DDBJ whole genome shotgun (WGS) entry which is preliminary data.</text>
</comment>
<evidence type="ECO:0000313" key="2">
    <source>
        <dbReference type="EMBL" id="EKT56416.1"/>
    </source>
</evidence>
<dbReference type="EMBL" id="AKKN01000009">
    <property type="protein sequence ID" value="EKT56416.1"/>
    <property type="molecule type" value="Genomic_DNA"/>
</dbReference>
<dbReference type="HOGENOM" id="CLU_952686_0_0_6"/>
<accession>K8W981</accession>
<dbReference type="Gene3D" id="2.60.40.3940">
    <property type="match status" value="1"/>
</dbReference>
<dbReference type="InterPro" id="IPR054075">
    <property type="entry name" value="Gp53-like_C"/>
</dbReference>
<feature type="domain" description="Putative tail fiber protein gp53-like C-terminal" evidence="1">
    <location>
        <begin position="223"/>
        <end position="292"/>
    </location>
</feature>
<dbReference type="AlphaFoldDB" id="K8W981"/>
<evidence type="ECO:0000259" key="1">
    <source>
        <dbReference type="Pfam" id="PF21882"/>
    </source>
</evidence>